<dbReference type="Pfam" id="PF00692">
    <property type="entry name" value="dUTPase"/>
    <property type="match status" value="1"/>
</dbReference>
<dbReference type="InterPro" id="IPR000467">
    <property type="entry name" value="G_patch_dom"/>
</dbReference>
<evidence type="ECO:0000259" key="11">
    <source>
        <dbReference type="PROSITE" id="PS50174"/>
    </source>
</evidence>
<accession>A0A9W3G5N4</accession>
<evidence type="ECO:0000256" key="9">
    <source>
        <dbReference type="ARBA" id="ARBA00042135"/>
    </source>
</evidence>
<evidence type="ECO:0000259" key="12">
    <source>
        <dbReference type="PROSITE" id="PS50175"/>
    </source>
</evidence>
<dbReference type="GO" id="GO:0004190">
    <property type="term" value="F:aspartic-type endopeptidase activity"/>
    <property type="evidence" value="ECO:0007669"/>
    <property type="project" value="UniProtKB-KW"/>
</dbReference>
<comment type="subunit">
    <text evidence="8">Active as a homodimer.</text>
</comment>
<evidence type="ECO:0000256" key="7">
    <source>
        <dbReference type="ARBA" id="ARBA00038141"/>
    </source>
</evidence>
<keyword evidence="3" id="KW-0645">Protease</keyword>
<dbReference type="PROSITE" id="PS50175">
    <property type="entry name" value="ASP_PROT_RETROV"/>
    <property type="match status" value="1"/>
</dbReference>
<dbReference type="SUPFAM" id="SSF50630">
    <property type="entry name" value="Acid proteases"/>
    <property type="match status" value="1"/>
</dbReference>
<evidence type="ECO:0000313" key="13">
    <source>
        <dbReference type="RefSeq" id="XP_045372699.1"/>
    </source>
</evidence>
<dbReference type="InterPro" id="IPR021109">
    <property type="entry name" value="Peptidase_aspartic_dom_sf"/>
</dbReference>
<dbReference type="Pfam" id="PF01585">
    <property type="entry name" value="G-patch"/>
    <property type="match status" value="1"/>
</dbReference>
<dbReference type="InterPro" id="IPR051592">
    <property type="entry name" value="HERV-K_Pro_peptidase_A2"/>
</dbReference>
<evidence type="ECO:0000256" key="2">
    <source>
        <dbReference type="ARBA" id="ARBA00013083"/>
    </source>
</evidence>
<reference evidence="13" key="1">
    <citation type="submission" date="2025-08" db="UniProtKB">
        <authorList>
            <consortium name="RefSeq"/>
        </authorList>
    </citation>
    <scope>IDENTIFICATION</scope>
    <source>
        <tissue evidence="13">Blood</tissue>
    </source>
</reference>
<dbReference type="SUPFAM" id="SSF51283">
    <property type="entry name" value="dUTPase-like"/>
    <property type="match status" value="1"/>
</dbReference>
<protein>
    <recommendedName>
        <fullName evidence="2">human endogenous retrovirus K endopeptidase</fullName>
        <ecNumber evidence="2">3.4.23.50</ecNumber>
    </recommendedName>
    <alternativeName>
        <fullName evidence="10">Protease</fullName>
    </alternativeName>
    <alternativeName>
        <fullName evidence="9">Proteinase</fullName>
    </alternativeName>
</protein>
<evidence type="ECO:0000256" key="10">
    <source>
        <dbReference type="ARBA" id="ARBA00043244"/>
    </source>
</evidence>
<evidence type="ECO:0000256" key="4">
    <source>
        <dbReference type="ARBA" id="ARBA00022750"/>
    </source>
</evidence>
<dbReference type="GO" id="GO:0006508">
    <property type="term" value="P:proteolysis"/>
    <property type="evidence" value="ECO:0007669"/>
    <property type="project" value="UniProtKB-KW"/>
</dbReference>
<dbReference type="Gene3D" id="2.70.40.10">
    <property type="match status" value="1"/>
</dbReference>
<dbReference type="InterPro" id="IPR001969">
    <property type="entry name" value="Aspartic_peptidase_AS"/>
</dbReference>
<evidence type="ECO:0000256" key="1">
    <source>
        <dbReference type="ARBA" id="ARBA00001339"/>
    </source>
</evidence>
<dbReference type="GO" id="GO:0003676">
    <property type="term" value="F:nucleic acid binding"/>
    <property type="evidence" value="ECO:0007669"/>
    <property type="project" value="InterPro"/>
</dbReference>
<dbReference type="InterPro" id="IPR029054">
    <property type="entry name" value="dUTPase-like"/>
</dbReference>
<keyword evidence="6" id="KW-0378">Hydrolase</keyword>
<dbReference type="InterPro" id="IPR034170">
    <property type="entry name" value="Retropepsin-like_cat_dom"/>
</dbReference>
<keyword evidence="5" id="KW-0688">Ribosomal frameshifting</keyword>
<dbReference type="CDD" id="cd07557">
    <property type="entry name" value="trimeric_dUTPase"/>
    <property type="match status" value="1"/>
</dbReference>
<evidence type="ECO:0000256" key="3">
    <source>
        <dbReference type="ARBA" id="ARBA00022670"/>
    </source>
</evidence>
<dbReference type="PANTHER" id="PTHR19422">
    <property type="entry name" value="GAG RETROVIRAL POLYPROTEIN"/>
    <property type="match status" value="1"/>
</dbReference>
<dbReference type="InterPro" id="IPR033704">
    <property type="entry name" value="dUTPase_trimeric"/>
</dbReference>
<dbReference type="CDD" id="cd05482">
    <property type="entry name" value="HIV_retropepsin_like"/>
    <property type="match status" value="1"/>
</dbReference>
<comment type="catalytic activity">
    <reaction evidence="1">
        <text>Processing at the authentic HIV-1 PR recognition site and release of the mature p17 matrix and the p24 capsid protein, as a result of the cleavage of the -SQNY-|-PIVQ- cleavage site.</text>
        <dbReference type="EC" id="3.4.23.50"/>
    </reaction>
</comment>
<dbReference type="GO" id="GO:0075523">
    <property type="term" value="P:viral translational frameshifting"/>
    <property type="evidence" value="ECO:0007669"/>
    <property type="project" value="UniProtKB-KW"/>
</dbReference>
<evidence type="ECO:0000256" key="8">
    <source>
        <dbReference type="ARBA" id="ARBA00038675"/>
    </source>
</evidence>
<dbReference type="SMART" id="SM00443">
    <property type="entry name" value="G_patch"/>
    <property type="match status" value="1"/>
</dbReference>
<feature type="domain" description="G-patch" evidence="11">
    <location>
        <begin position="261"/>
        <end position="305"/>
    </location>
</feature>
<dbReference type="PANTHER" id="PTHR19422:SF123">
    <property type="entry name" value="RT1 CLASS I, LOCUS CE15"/>
    <property type="match status" value="1"/>
</dbReference>
<dbReference type="EC" id="3.4.23.50" evidence="2"/>
<evidence type="ECO:0000256" key="6">
    <source>
        <dbReference type="ARBA" id="ARBA00022801"/>
    </source>
</evidence>
<evidence type="ECO:0000256" key="5">
    <source>
        <dbReference type="ARBA" id="ARBA00022758"/>
    </source>
</evidence>
<feature type="domain" description="Peptidase A2" evidence="12">
    <location>
        <begin position="174"/>
        <end position="250"/>
    </location>
</feature>
<dbReference type="InterPro" id="IPR036157">
    <property type="entry name" value="dUTPase-like_sf"/>
</dbReference>
<dbReference type="RefSeq" id="XP_045372699.1">
    <property type="nucleotide sequence ID" value="XM_045516743.1"/>
</dbReference>
<organism evidence="13">
    <name type="scientific">Camelus bactrianus</name>
    <name type="common">Bactrian camel</name>
    <dbReference type="NCBI Taxonomy" id="9837"/>
    <lineage>
        <taxon>Eukaryota</taxon>
        <taxon>Metazoa</taxon>
        <taxon>Chordata</taxon>
        <taxon>Craniata</taxon>
        <taxon>Vertebrata</taxon>
        <taxon>Euteleostomi</taxon>
        <taxon>Mammalia</taxon>
        <taxon>Eutheria</taxon>
        <taxon>Laurasiatheria</taxon>
        <taxon>Artiodactyla</taxon>
        <taxon>Tylopoda</taxon>
        <taxon>Camelidae</taxon>
        <taxon>Camelus</taxon>
    </lineage>
</organism>
<keyword evidence="4" id="KW-0064">Aspartyl protease</keyword>
<name>A0A9W3G5N4_CAMBA</name>
<comment type="similarity">
    <text evidence="7">Belongs to the peptidase A2 family. HERV class-II K(HML-2) subfamily.</text>
</comment>
<dbReference type="PROSITE" id="PS50174">
    <property type="entry name" value="G_PATCH"/>
    <property type="match status" value="1"/>
</dbReference>
<gene>
    <name evidence="13" type="primary">LOC105069091</name>
</gene>
<dbReference type="Pfam" id="PF00077">
    <property type="entry name" value="RVP"/>
    <property type="match status" value="1"/>
</dbReference>
<dbReference type="InterPro" id="IPR001995">
    <property type="entry name" value="Peptidase_A2_cat"/>
</dbReference>
<dbReference type="AlphaFoldDB" id="A0A9W3G5N4"/>
<dbReference type="Gene3D" id="2.40.70.10">
    <property type="entry name" value="Acid Proteases"/>
    <property type="match status" value="1"/>
</dbReference>
<dbReference type="InterPro" id="IPR018061">
    <property type="entry name" value="Retropepsins"/>
</dbReference>
<sequence>MLWGHSDSSRSQSQPISSRATITDLFRATEGSAGLDLCATFYTVLTPEMGMQALPTGIYGPLPSGTMGLLLGRSSTTIKGLLVAPGETYACFYNIDADYEGEIKVMAHSPKTITAIPSGQRIAQLILLPTLPMGKIKSYKKRGTSGFGSSDLYWVQQIGSQRPELCLEVQGKKFKGVLDTGADISVIATHNWPRTWPKQVAISTLQGIGQTHNLEQSSAILTWKDAEGHSGTFQPYILPGLPVNLWGRDVMSHMGIFLYSPNNIVANQLFAQGLLPHEGLGKNNQGIKRPIEVQIKNNRKGLGYF</sequence>
<proteinExistence type="inferred from homology"/>
<dbReference type="PROSITE" id="PS00141">
    <property type="entry name" value="ASP_PROTEASE"/>
    <property type="match status" value="1"/>
</dbReference>